<comment type="caution">
    <text evidence="2">The sequence shown here is derived from an EMBL/GenBank/DDBJ whole genome shotgun (WGS) entry which is preliminary data.</text>
</comment>
<dbReference type="Proteomes" id="UP001224739">
    <property type="component" value="Unassembled WGS sequence"/>
</dbReference>
<dbReference type="GeneID" id="83612331"/>
<protein>
    <submittedName>
        <fullName evidence="2">Uncharacterized protein</fullName>
    </submittedName>
</protein>
<evidence type="ECO:0000313" key="2">
    <source>
        <dbReference type="EMBL" id="MDL5354734.1"/>
    </source>
</evidence>
<reference evidence="2" key="1">
    <citation type="submission" date="2023-06" db="EMBL/GenBank/DDBJ databases">
        <title>Acute promotion of culturable opportunistic pathogens and persistent increase of antibiotic resistance following antibiotic exposure in mouse gut microbiota.</title>
        <authorList>
            <person name="Li L."/>
            <person name="Wang B."/>
            <person name="Sun Y."/>
            <person name="Wang M."/>
            <person name="Xu H."/>
        </authorList>
    </citation>
    <scope>NUCLEOTIDE SEQUENCE</scope>
    <source>
        <strain evidence="2">EPA10_1</strain>
    </source>
</reference>
<keyword evidence="1" id="KW-0175">Coiled coil</keyword>
<name>A0AAW7CKC2_9GAMM</name>
<dbReference type="RefSeq" id="WP_286039010.1">
    <property type="nucleotide sequence ID" value="NZ_JASVWJ010000003.1"/>
</dbReference>
<dbReference type="AlphaFoldDB" id="A0AAW7CKC2"/>
<organism evidence="2 3">
    <name type="scientific">Proteus faecis</name>
    <dbReference type="NCBI Taxonomy" id="2050967"/>
    <lineage>
        <taxon>Bacteria</taxon>
        <taxon>Pseudomonadati</taxon>
        <taxon>Pseudomonadota</taxon>
        <taxon>Gammaproteobacteria</taxon>
        <taxon>Enterobacterales</taxon>
        <taxon>Morganellaceae</taxon>
        <taxon>Proteus</taxon>
    </lineage>
</organism>
<gene>
    <name evidence="2" type="ORF">QSH02_07780</name>
</gene>
<proteinExistence type="predicted"/>
<evidence type="ECO:0000313" key="3">
    <source>
        <dbReference type="Proteomes" id="UP001224739"/>
    </source>
</evidence>
<feature type="coiled-coil region" evidence="1">
    <location>
        <begin position="744"/>
        <end position="771"/>
    </location>
</feature>
<evidence type="ECO:0000256" key="1">
    <source>
        <dbReference type="SAM" id="Coils"/>
    </source>
</evidence>
<accession>A0AAW7CKC2</accession>
<dbReference type="EMBL" id="JASVWL010000004">
    <property type="protein sequence ID" value="MDL5354734.1"/>
    <property type="molecule type" value="Genomic_DNA"/>
</dbReference>
<sequence length="985" mass="113470">MTNEIKPVISKLIPIGIYDGSKERHRVKKVKNSNNTYIKKNEKHKEHKFSLNNANNYVYLGSTNTSLLNNMGITLADDGSLLLIKGKTHDLITGLYHKHFKGGFKYNVFNIEPQQGDNMKFKELYVDPNGFLIGNKRSENKSDSAEENKNELYKIKFNKIEKDYNLNDSSLNSIENSFIVEYEKYIIDDELKQDLSSINNIVELKESNELKINREGLDLSVSLKDNMLYIKGLPKEIISSDQVDSGKIEEYNVVENKEVENKEVEHKEVEHKEVEHKIKIPLKSTDKILAIKPILNQIQLVVDKGNKIKIYYLDPLNIFSLKDYQYEVTRLKQEPPLSFYSMVGENNYNNYHSGQPFSTQKIGNFSSRHIPFFASLIDKARISLDKAKQQYALKKYKSMTSNIAKTVDPGFRGLVSNIKGISNSSTLPCENKFEALQSAKKNMQEASKVLSKYIKGVKNGKTPGEVIYSLVKEMKEKSSVTIADTKGIRAFFSTSLFSLHANIGVNAFILARYAKTHTITLSKNEKNEVIFSFINEKDVNLSGGLSAGGNGYEKVWMGDNVSCNVATPLIASAYLSLNYERKSNFSFKIGLDDVVDFIDKGMEFTYDQLKYNTTLNNDKNISFGISADIRSELSLGVNLSLYNKIQMSIPRNAVGLNVIANLLKVNFNVNKFFDYGEISEAKKKKVIDFKLLEILLDIYRDLKFYPSKTSSSSERRWLPLTEMKNFEFMLQKKLNSLFSLNVFNSQELEEKKEFENNRKNLKEIYKRVRKINNLFDENTIAYNVSKNISKLDSVHLTMLINKKLKNRMKKDPVLLDEIGGGADFEKLKWKGNLKNQFLLDLKERKKILSSQEKNNKNERFKSYSVFQYKLDKKSDIIYKKAKEMFNEKINEIMKNENITNDYIKSTLSNLYDKLKDDFSKMKYQLSSIDIMSISEVLDKDKSIPLVLVQLENAKGIIYHQIKGEIKFSYDEDKEQLEKMSTNYYF</sequence>